<name>A0ABU3BHF0_9FLAO</name>
<accession>A0ABU3BHF0</accession>
<gene>
    <name evidence="1" type="ORF">RM520_07970</name>
</gene>
<evidence type="ECO:0000313" key="2">
    <source>
        <dbReference type="Proteomes" id="UP001250662"/>
    </source>
</evidence>
<dbReference type="RefSeq" id="WP_311387613.1">
    <property type="nucleotide sequence ID" value="NZ_JAVRHU010000002.1"/>
</dbReference>
<dbReference type="EMBL" id="JAVRHU010000002">
    <property type="protein sequence ID" value="MDT0621558.1"/>
    <property type="molecule type" value="Genomic_DNA"/>
</dbReference>
<dbReference type="Proteomes" id="UP001250662">
    <property type="component" value="Unassembled WGS sequence"/>
</dbReference>
<comment type="caution">
    <text evidence="1">The sequence shown here is derived from an EMBL/GenBank/DDBJ whole genome shotgun (WGS) entry which is preliminary data.</text>
</comment>
<evidence type="ECO:0000313" key="1">
    <source>
        <dbReference type="EMBL" id="MDT0621558.1"/>
    </source>
</evidence>
<proteinExistence type="predicted"/>
<reference evidence="1 2" key="1">
    <citation type="submission" date="2023-09" db="EMBL/GenBank/DDBJ databases">
        <authorList>
            <person name="Rey-Velasco X."/>
        </authorList>
    </citation>
    <scope>NUCLEOTIDE SEQUENCE [LARGE SCALE GENOMIC DNA]</scope>
    <source>
        <strain evidence="1 2">P007</strain>
    </source>
</reference>
<protein>
    <submittedName>
        <fullName evidence="1">Uncharacterized protein</fullName>
    </submittedName>
</protein>
<sequence>MISSFAAAQLQYTHTPNGEIVYGNYDTFLNDEYGGLNFFFEGSENAYEKGVYFMKGSENGIPALIRLQKENKIRVKNNLFVESVKIDADELDYYTTKTDSFFVTSKISLKDKPIYEPTILQYLGDSEKADYAMYYKLKNGYAVKKKILHLKKSEGEYWEELDLNVEDPKKIEVLFGFYDKINRLNSEQELTIEEFLNTLKIEEYYRHYKEDTRIFYDKLWREVKKPELALFSGKVTKIVDSIFSVTIHDDQGQKMYELNYSSLHPLKRHDTLTVYETGAIKMKRTYNHGDLIRSKRYRDEELFLAFDYFKFEREEGKSDVMRRKGSLIGDERINTYASISSTVEHNGQSIRYEFDKKNMEIAQKLTDTETTYLYSNYTEPINLDNLSTRLRAFFESSSGYNNSVVSTDLEGTMLLQINTDFKGRVISYEILDSNNEALQKLIKPFCESALKSDGRFPMRFKNIRFEDKNAQCTFLLPISFEHRQFYKTFSRPNYNNWNWHWQWQQQMMWQQQQFINNSLPKF</sequence>
<keyword evidence="2" id="KW-1185">Reference proteome</keyword>
<organism evidence="1 2">
    <name type="scientific">Croceitalea vernalis</name>
    <dbReference type="NCBI Taxonomy" id="3075599"/>
    <lineage>
        <taxon>Bacteria</taxon>
        <taxon>Pseudomonadati</taxon>
        <taxon>Bacteroidota</taxon>
        <taxon>Flavobacteriia</taxon>
        <taxon>Flavobacteriales</taxon>
        <taxon>Flavobacteriaceae</taxon>
        <taxon>Croceitalea</taxon>
    </lineage>
</organism>